<evidence type="ECO:0000313" key="4">
    <source>
        <dbReference type="Proteomes" id="UP000267408"/>
    </source>
</evidence>
<dbReference type="EMBL" id="RKQG01000001">
    <property type="protein sequence ID" value="RPE34539.1"/>
    <property type="molecule type" value="Genomic_DNA"/>
</dbReference>
<evidence type="ECO:0000313" key="3">
    <source>
        <dbReference type="Proteomes" id="UP000266906"/>
    </source>
</evidence>
<dbReference type="RefSeq" id="WP_208765485.1">
    <property type="nucleotide sequence ID" value="NZ_RJVJ01000001.1"/>
</dbReference>
<dbReference type="SUPFAM" id="SSF54211">
    <property type="entry name" value="Ribosomal protein S5 domain 2-like"/>
    <property type="match status" value="1"/>
</dbReference>
<dbReference type="Proteomes" id="UP000267408">
    <property type="component" value="Unassembled WGS sequence"/>
</dbReference>
<sequence>MRGVPSQNLPPALTAPRTRALALCALPVLALFAVAAFVPLPFTLESPGDTADTLGAYNGSNPVIRVSGTPQRETTGQLRVVTVEATNPGQRNTLWDSLAAWADPKRAVVPTEEVYPESDSGKADEATQQQMTQSQDSATLAALNYLHLSPDQVKVEIDLGRIGGPSGGQMLALGIVDKIAGNGRGGDLTGGRNVAGTGTVDADGRVGQVGGIPLKTQAARAAGATVFLLPRSECTQGKVNTPDGLQLVPVDTLSDSIAALDALNSGGAVPHC</sequence>
<accession>A0A3N4RU29</accession>
<keyword evidence="3" id="KW-1185">Reference proteome</keyword>
<proteinExistence type="predicted"/>
<dbReference type="InterPro" id="IPR020568">
    <property type="entry name" value="Ribosomal_Su5_D2-typ_SF"/>
</dbReference>
<protein>
    <submittedName>
        <fullName evidence="2">PDZ domain-containing protein</fullName>
    </submittedName>
</protein>
<dbReference type="InterPro" id="IPR014721">
    <property type="entry name" value="Ribsml_uS5_D2-typ_fold_subgr"/>
</dbReference>
<dbReference type="EMBL" id="RJVJ01000001">
    <property type="protein sequence ID" value="ROR44190.1"/>
    <property type="molecule type" value="Genomic_DNA"/>
</dbReference>
<comment type="caution">
    <text evidence="2">The sequence shown here is derived from an EMBL/GenBank/DDBJ whole genome shotgun (WGS) entry which is preliminary data.</text>
</comment>
<accession>A0A8G1UHW3</accession>
<evidence type="ECO:0000313" key="2">
    <source>
        <dbReference type="EMBL" id="RPE34539.1"/>
    </source>
</evidence>
<dbReference type="AlphaFoldDB" id="A0A3N4RU29"/>
<organism evidence="2 3">
    <name type="scientific">Kitasatospora cineracea</name>
    <dbReference type="NCBI Taxonomy" id="88074"/>
    <lineage>
        <taxon>Bacteria</taxon>
        <taxon>Bacillati</taxon>
        <taxon>Actinomycetota</taxon>
        <taxon>Actinomycetes</taxon>
        <taxon>Kitasatosporales</taxon>
        <taxon>Streptomycetaceae</taxon>
        <taxon>Kitasatospora</taxon>
    </lineage>
</organism>
<evidence type="ECO:0000313" key="1">
    <source>
        <dbReference type="EMBL" id="ROR44190.1"/>
    </source>
</evidence>
<gene>
    <name evidence="2" type="ORF">EDD38_2860</name>
    <name evidence="1" type="ORF">EDD39_2371</name>
</gene>
<dbReference type="Proteomes" id="UP000266906">
    <property type="component" value="Unassembled WGS sequence"/>
</dbReference>
<name>A0A3N4RU29_9ACTN</name>
<reference evidence="3 4" key="1">
    <citation type="submission" date="2018-11" db="EMBL/GenBank/DDBJ databases">
        <title>Sequencing the genomes of 1000 actinobacteria strains.</title>
        <authorList>
            <person name="Klenk H.-P."/>
        </authorList>
    </citation>
    <scope>NUCLEOTIDE SEQUENCE [LARGE SCALE GENOMIC DNA]</scope>
    <source>
        <strain evidence="1 4">DSM 44780</strain>
        <strain evidence="2 3">DSM 44781</strain>
    </source>
</reference>
<dbReference type="Gene3D" id="3.30.230.10">
    <property type="match status" value="1"/>
</dbReference>